<dbReference type="AlphaFoldDB" id="A0A4R3ID29"/>
<proteinExistence type="predicted"/>
<reference evidence="2 3" key="1">
    <citation type="submission" date="2019-03" db="EMBL/GenBank/DDBJ databases">
        <title>Genomic Encyclopedia of Archaeal and Bacterial Type Strains, Phase II (KMG-II): from individual species to whole genera.</title>
        <authorList>
            <person name="Goeker M."/>
        </authorList>
    </citation>
    <scope>NUCLEOTIDE SEQUENCE [LARGE SCALE GENOMIC DNA]</scope>
    <source>
        <strain evidence="2 3">DSM 15388</strain>
    </source>
</reference>
<dbReference type="Proteomes" id="UP000295793">
    <property type="component" value="Unassembled WGS sequence"/>
</dbReference>
<dbReference type="EMBL" id="SLZR01000001">
    <property type="protein sequence ID" value="TCS44105.1"/>
    <property type="molecule type" value="Genomic_DNA"/>
</dbReference>
<evidence type="ECO:0000259" key="1">
    <source>
        <dbReference type="Pfam" id="PF13480"/>
    </source>
</evidence>
<dbReference type="SUPFAM" id="SSF55729">
    <property type="entry name" value="Acyl-CoA N-acyltransferases (Nat)"/>
    <property type="match status" value="1"/>
</dbReference>
<name>A0A4R3ID29_9GAMM</name>
<feature type="domain" description="BioF2-like acetyltransferase" evidence="1">
    <location>
        <begin position="198"/>
        <end position="343"/>
    </location>
</feature>
<organism evidence="2 3">
    <name type="scientific">Reinekea marinisedimentorum</name>
    <dbReference type="NCBI Taxonomy" id="230495"/>
    <lineage>
        <taxon>Bacteria</taxon>
        <taxon>Pseudomonadati</taxon>
        <taxon>Pseudomonadota</taxon>
        <taxon>Gammaproteobacteria</taxon>
        <taxon>Oceanospirillales</taxon>
        <taxon>Saccharospirillaceae</taxon>
        <taxon>Reinekea</taxon>
    </lineage>
</organism>
<gene>
    <name evidence="2" type="ORF">BCF53_101448</name>
</gene>
<evidence type="ECO:0000313" key="3">
    <source>
        <dbReference type="Proteomes" id="UP000295793"/>
    </source>
</evidence>
<dbReference type="OrthoDB" id="9808976at2"/>
<keyword evidence="3" id="KW-1185">Reference proteome</keyword>
<dbReference type="RefSeq" id="WP_132699422.1">
    <property type="nucleotide sequence ID" value="NZ_SLZR01000001.1"/>
</dbReference>
<sequence>MEIETPASVSGHDIVVKQWSEEEFANAQSEWASLLAHSDANPLFMSWEWHFNWWESYSDDLCKLSICAAYEGHQLVGIAPLYVERDFYLKGVIPVKRLQFIGKRLGGSGGIRTEYLSLIASKHIEKLVIERLIEFVVQLRTWNELSFADCQAQTPCHSLTVSSLEKYKFYSRQEGEGSSYLIDSTASFKAYLESLGKNTRLKLYNRRTLLEKLGDAELIPLSNENSDFFVKELNHYLSDRWQRVILSDRNWGFITALCSSSSGKISYLDSSILCLNREPISVMLNIRVASTVYTILLGYKQNFDKKFSLGLLHCGYLFEMCFNDSQVEFIDMLEGDGKNNNYKTRIAGITVNVKSIRWFRSPLLKVMFKFYDRFLRK</sequence>
<protein>
    <submittedName>
        <fullName evidence="2">Acetyltransferase (GNAT) family protein</fullName>
    </submittedName>
</protein>
<keyword evidence="2" id="KW-0808">Transferase</keyword>
<evidence type="ECO:0000313" key="2">
    <source>
        <dbReference type="EMBL" id="TCS44105.1"/>
    </source>
</evidence>
<dbReference type="GO" id="GO:0016740">
    <property type="term" value="F:transferase activity"/>
    <property type="evidence" value="ECO:0007669"/>
    <property type="project" value="UniProtKB-KW"/>
</dbReference>
<dbReference type="InterPro" id="IPR038740">
    <property type="entry name" value="BioF2-like_GNAT_dom"/>
</dbReference>
<accession>A0A4R3ID29</accession>
<dbReference type="InterPro" id="IPR016181">
    <property type="entry name" value="Acyl_CoA_acyltransferase"/>
</dbReference>
<dbReference type="Pfam" id="PF13480">
    <property type="entry name" value="Acetyltransf_6"/>
    <property type="match status" value="1"/>
</dbReference>
<comment type="caution">
    <text evidence="2">The sequence shown here is derived from an EMBL/GenBank/DDBJ whole genome shotgun (WGS) entry which is preliminary data.</text>
</comment>